<name>A0A1D2NKK7_ORCCI</name>
<proteinExistence type="predicted"/>
<comment type="caution">
    <text evidence="1">The sequence shown here is derived from an EMBL/GenBank/DDBJ whole genome shotgun (WGS) entry which is preliminary data.</text>
</comment>
<gene>
    <name evidence="1" type="ORF">Ocin01_00871</name>
</gene>
<keyword evidence="2" id="KW-1185">Reference proteome</keyword>
<evidence type="ECO:0000313" key="2">
    <source>
        <dbReference type="Proteomes" id="UP000094527"/>
    </source>
</evidence>
<sequence length="66" mass="7403">MNSRYGNISGYGSMDERSMVVVVFSSTLNASKDKESNLMEKLEEYLSYPNLSQLPVGIIHKVNDCL</sequence>
<dbReference type="EMBL" id="LJIJ01000016">
    <property type="protein sequence ID" value="ODN05772.1"/>
    <property type="molecule type" value="Genomic_DNA"/>
</dbReference>
<accession>A0A1D2NKK7</accession>
<organism evidence="1 2">
    <name type="scientific">Orchesella cincta</name>
    <name type="common">Springtail</name>
    <name type="synonym">Podura cincta</name>
    <dbReference type="NCBI Taxonomy" id="48709"/>
    <lineage>
        <taxon>Eukaryota</taxon>
        <taxon>Metazoa</taxon>
        <taxon>Ecdysozoa</taxon>
        <taxon>Arthropoda</taxon>
        <taxon>Hexapoda</taxon>
        <taxon>Collembola</taxon>
        <taxon>Entomobryomorpha</taxon>
        <taxon>Entomobryoidea</taxon>
        <taxon>Orchesellidae</taxon>
        <taxon>Orchesellinae</taxon>
        <taxon>Orchesella</taxon>
    </lineage>
</organism>
<evidence type="ECO:0000313" key="1">
    <source>
        <dbReference type="EMBL" id="ODN05772.1"/>
    </source>
</evidence>
<dbReference type="AlphaFoldDB" id="A0A1D2NKK7"/>
<reference evidence="1 2" key="1">
    <citation type="journal article" date="2016" name="Genome Biol. Evol.">
        <title>Gene Family Evolution Reflects Adaptation to Soil Environmental Stressors in the Genome of the Collembolan Orchesella cincta.</title>
        <authorList>
            <person name="Faddeeva-Vakhrusheva A."/>
            <person name="Derks M.F."/>
            <person name="Anvar S.Y."/>
            <person name="Agamennone V."/>
            <person name="Suring W."/>
            <person name="Smit S."/>
            <person name="van Straalen N.M."/>
            <person name="Roelofs D."/>
        </authorList>
    </citation>
    <scope>NUCLEOTIDE SEQUENCE [LARGE SCALE GENOMIC DNA]</scope>
    <source>
        <tissue evidence="1">Mixed pool</tissue>
    </source>
</reference>
<protein>
    <submittedName>
        <fullName evidence="1">Uncharacterized protein</fullName>
    </submittedName>
</protein>
<dbReference type="Proteomes" id="UP000094527">
    <property type="component" value="Unassembled WGS sequence"/>
</dbReference>